<keyword evidence="6" id="KW-0540">Nuclease</keyword>
<evidence type="ECO:0000259" key="11">
    <source>
        <dbReference type="SMART" id="SM00990"/>
    </source>
</evidence>
<dbReference type="PANTHER" id="PTHR15749:SF4">
    <property type="entry name" value="FANCONI-ASSOCIATED NUCLEASE 1"/>
    <property type="match status" value="1"/>
</dbReference>
<evidence type="ECO:0000256" key="10">
    <source>
        <dbReference type="ARBA" id="ARBA00023211"/>
    </source>
</evidence>
<dbReference type="InterPro" id="IPR011856">
    <property type="entry name" value="tRNA_endonuc-like_dom_sf"/>
</dbReference>
<comment type="cofactor">
    <cofactor evidence="2">
        <name>Mn(2+)</name>
        <dbReference type="ChEBI" id="CHEBI:29035"/>
    </cofactor>
</comment>
<keyword evidence="13" id="KW-1185">Reference proteome</keyword>
<reference evidence="13" key="1">
    <citation type="submission" date="2018-02" db="EMBL/GenBank/DDBJ databases">
        <title>Genome sequencing of Solimonas sp. HR-BB.</title>
        <authorList>
            <person name="Lee Y."/>
            <person name="Jeon C.O."/>
        </authorList>
    </citation>
    <scope>NUCLEOTIDE SEQUENCE [LARGE SCALE GENOMIC DNA]</scope>
    <source>
        <strain evidence="13">HR-U</strain>
    </source>
</reference>
<accession>A0A2S7IP00</accession>
<comment type="cofactor">
    <cofactor evidence="3">
        <name>Mg(2+)</name>
        <dbReference type="ChEBI" id="CHEBI:18420"/>
    </cofactor>
</comment>
<keyword evidence="10" id="KW-0464">Manganese</keyword>
<dbReference type="InterPro" id="IPR049125">
    <property type="entry name" value="FAN1-like_WH"/>
</dbReference>
<comment type="caution">
    <text evidence="12">The sequence shown here is derived from an EMBL/GenBank/DDBJ whole genome shotgun (WGS) entry which is preliminary data.</text>
</comment>
<dbReference type="SMART" id="SM00990">
    <property type="entry name" value="VRR_NUC"/>
    <property type="match status" value="1"/>
</dbReference>
<name>A0A2S7IP00_9BACT</name>
<evidence type="ECO:0000313" key="12">
    <source>
        <dbReference type="EMBL" id="PQA59290.1"/>
    </source>
</evidence>
<evidence type="ECO:0000256" key="5">
    <source>
        <dbReference type="ARBA" id="ARBA00012029"/>
    </source>
</evidence>
<evidence type="ECO:0000256" key="7">
    <source>
        <dbReference type="ARBA" id="ARBA00022723"/>
    </source>
</evidence>
<dbReference type="Pfam" id="PF21315">
    <property type="entry name" value="FAN1_HTH"/>
    <property type="match status" value="1"/>
</dbReference>
<keyword evidence="9" id="KW-0460">Magnesium</keyword>
<evidence type="ECO:0000256" key="9">
    <source>
        <dbReference type="ARBA" id="ARBA00022842"/>
    </source>
</evidence>
<evidence type="ECO:0000256" key="4">
    <source>
        <dbReference type="ARBA" id="ARBA00005533"/>
    </source>
</evidence>
<proteinExistence type="inferred from homology"/>
<dbReference type="RefSeq" id="WP_104710671.1">
    <property type="nucleotide sequence ID" value="NZ_PTRA01000001.1"/>
</dbReference>
<dbReference type="InterPro" id="IPR014883">
    <property type="entry name" value="VRR_NUC"/>
</dbReference>
<evidence type="ECO:0000256" key="6">
    <source>
        <dbReference type="ARBA" id="ARBA00022722"/>
    </source>
</evidence>
<dbReference type="EC" id="3.1.4.1" evidence="5"/>
<dbReference type="Proteomes" id="UP000239590">
    <property type="component" value="Unassembled WGS sequence"/>
</dbReference>
<dbReference type="AlphaFoldDB" id="A0A2S7IP00"/>
<evidence type="ECO:0000256" key="3">
    <source>
        <dbReference type="ARBA" id="ARBA00001946"/>
    </source>
</evidence>
<dbReference type="InterPro" id="IPR033315">
    <property type="entry name" value="Fan1-like"/>
</dbReference>
<dbReference type="GO" id="GO:0004528">
    <property type="term" value="F:phosphodiesterase I activity"/>
    <property type="evidence" value="ECO:0007669"/>
    <property type="project" value="UniProtKB-EC"/>
</dbReference>
<dbReference type="GO" id="GO:0046872">
    <property type="term" value="F:metal ion binding"/>
    <property type="evidence" value="ECO:0007669"/>
    <property type="project" value="UniProtKB-KW"/>
</dbReference>
<dbReference type="GO" id="GO:0070336">
    <property type="term" value="F:flap-structured DNA binding"/>
    <property type="evidence" value="ECO:0007669"/>
    <property type="project" value="TreeGrafter"/>
</dbReference>
<keyword evidence="8" id="KW-0378">Hydrolase</keyword>
<evidence type="ECO:0000256" key="1">
    <source>
        <dbReference type="ARBA" id="ARBA00000983"/>
    </source>
</evidence>
<evidence type="ECO:0000256" key="8">
    <source>
        <dbReference type="ARBA" id="ARBA00022801"/>
    </source>
</evidence>
<sequence>MSERLELPPKYYLEYFRYLIEFVRRFYLELLTDDEREFLHDFDHLSEDAQCLFIRFTNRRVAFFRVRKLNYPEIEYWGEALLELESKGFVAPLSAYHQNRAGEVLDIFNKTEVLSFAKQLTLDTKGKASLKKEELSDWLLESAPFDDLSVLIGASEPVVKVNYEAQTMLFKFLFFGNRHADMSEFVVRDLGHLRFERFDEDRFVPHFTTRQEVEDRLKVSLAAEDFQLMKAAETDPLAINNWFLDWYENHTPLAEIAQPSLDRLILKLAGYMERQKKLEEALVLFRLTNVPPSRERQVRLLLKLKDTEAATALVEEIMVNPYNAEEQFFAIDFQNQQAAQGQKKRARKSTTEWLLKSESVTIDLTWRYRVEEGVAEHFRQQGKHAVHTENFLFDGLFGLLFWDIIFDAGSSAIHHPLQRSPSDIYKPTFFEKRRPALVERLELLENTADTLTFLEGMFEEKYGIVNPLVVWFPELLNLIRAAIEKIPAHLLQRLLIEMATNVREHTRGFPDLFVWDENGYDFIEVKSPTDHLSPQQLYWLRFFETIGLRSKVLRVVWGSVA</sequence>
<evidence type="ECO:0000313" key="13">
    <source>
        <dbReference type="Proteomes" id="UP000239590"/>
    </source>
</evidence>
<feature type="domain" description="VRR-NUC" evidence="11">
    <location>
        <begin position="446"/>
        <end position="557"/>
    </location>
</feature>
<dbReference type="GO" id="GO:0008409">
    <property type="term" value="F:5'-3' exonuclease activity"/>
    <property type="evidence" value="ECO:0007669"/>
    <property type="project" value="TreeGrafter"/>
</dbReference>
<organism evidence="12 13">
    <name type="scientific">Siphonobacter curvatus</name>
    <dbReference type="NCBI Taxonomy" id="2094562"/>
    <lineage>
        <taxon>Bacteria</taxon>
        <taxon>Pseudomonadati</taxon>
        <taxon>Bacteroidota</taxon>
        <taxon>Cytophagia</taxon>
        <taxon>Cytophagales</taxon>
        <taxon>Cytophagaceae</taxon>
        <taxon>Siphonobacter</taxon>
    </lineage>
</organism>
<dbReference type="EMBL" id="PTRA01000001">
    <property type="protein sequence ID" value="PQA59290.1"/>
    <property type="molecule type" value="Genomic_DNA"/>
</dbReference>
<dbReference type="GO" id="GO:0036297">
    <property type="term" value="P:interstrand cross-link repair"/>
    <property type="evidence" value="ECO:0007669"/>
    <property type="project" value="InterPro"/>
</dbReference>
<dbReference type="Pfam" id="PF08774">
    <property type="entry name" value="VRR_NUC"/>
    <property type="match status" value="1"/>
</dbReference>
<dbReference type="GO" id="GO:0017108">
    <property type="term" value="F:5'-flap endonuclease activity"/>
    <property type="evidence" value="ECO:0007669"/>
    <property type="project" value="TreeGrafter"/>
</dbReference>
<gene>
    <name evidence="12" type="ORF">C5O19_06450</name>
</gene>
<evidence type="ECO:0000256" key="2">
    <source>
        <dbReference type="ARBA" id="ARBA00001936"/>
    </source>
</evidence>
<comment type="catalytic activity">
    <reaction evidence="1">
        <text>Hydrolytically removes 5'-nucleotides successively from the 3'-hydroxy termini of 3'-hydroxy-terminated oligonucleotides.</text>
        <dbReference type="EC" id="3.1.4.1"/>
    </reaction>
</comment>
<keyword evidence="7" id="KW-0479">Metal-binding</keyword>
<dbReference type="PANTHER" id="PTHR15749">
    <property type="entry name" value="FANCONI-ASSOCIATED NUCLEASE 1"/>
    <property type="match status" value="1"/>
</dbReference>
<comment type="similarity">
    <text evidence="4">Belongs to the FAN1 family.</text>
</comment>
<dbReference type="Gene3D" id="3.40.1350.10">
    <property type="match status" value="1"/>
</dbReference>
<dbReference type="OrthoDB" id="9803913at2"/>
<protein>
    <recommendedName>
        <fullName evidence="5">phosphodiesterase I</fullName>
        <ecNumber evidence="5">3.1.4.1</ecNumber>
    </recommendedName>
</protein>